<dbReference type="Pfam" id="PF01566">
    <property type="entry name" value="Nramp"/>
    <property type="match status" value="1"/>
</dbReference>
<evidence type="ECO:0000313" key="10">
    <source>
        <dbReference type="Proteomes" id="UP000026961"/>
    </source>
</evidence>
<sequence>MEIERESSERGSISWRASAAHDQDAKKLDADDQLLMKEPAWKRFLAHVGPGFMVSLAYLDPGNLETDLQAGANHRYELLWVILIGLIFALIIQSLAANLGVVTGRHLAEICKSEYPKFVKIFLWLLAELAVIAADIPEVIGTAFAFNILFHIPVWVGVLITGTSTLLLLGLQKYGVRKLEFLISMLVFVMAACFFGELSIVKPPAKEVMKGLFIPRLNGDGATADAIALLGALVMPHNLFLHSALVLSRKTPASVRGIKDGCRFFLYESGFALFVALLINIAVVSVSGTACSSGNLSQEDADKCANLSLDTSSFLLKNVLGKSSAIVYGVALLASGQSSTITGTYAGQYIMQGFLDIRMRKWLRNLMTRTIAIAPSLIVSIIGGSRGAGRLIIIASMILSFELPFALIPLLKFSSSKSKMGPHKNSIYIIVFSWFLGLLIIGINMYFLSTSFVGWLIHNDLPKYANVLVGAAVFPFMLVYIVAVVYLTIRKDSVVTFVADSSLAAVVDAEKADAGDLAVEDDEPLPYRDDLADIPLPR</sequence>
<organism evidence="9">
    <name type="scientific">Oryza glumipatula</name>
    <dbReference type="NCBI Taxonomy" id="40148"/>
    <lineage>
        <taxon>Eukaryota</taxon>
        <taxon>Viridiplantae</taxon>
        <taxon>Streptophyta</taxon>
        <taxon>Embryophyta</taxon>
        <taxon>Tracheophyta</taxon>
        <taxon>Spermatophyta</taxon>
        <taxon>Magnoliopsida</taxon>
        <taxon>Liliopsida</taxon>
        <taxon>Poales</taxon>
        <taxon>Poaceae</taxon>
        <taxon>BOP clade</taxon>
        <taxon>Oryzoideae</taxon>
        <taxon>Oryzeae</taxon>
        <taxon>Oryzinae</taxon>
        <taxon>Oryza</taxon>
    </lineage>
</organism>
<reference evidence="9" key="2">
    <citation type="submission" date="2015-04" db="UniProtKB">
        <authorList>
            <consortium name="EnsemblPlants"/>
        </authorList>
    </citation>
    <scope>IDENTIFICATION</scope>
</reference>
<dbReference type="NCBIfam" id="NF037982">
    <property type="entry name" value="Nramp_1"/>
    <property type="match status" value="1"/>
</dbReference>
<dbReference type="Gramene" id="OGLUM01G41870.1">
    <property type="protein sequence ID" value="OGLUM01G41870.1"/>
    <property type="gene ID" value="OGLUM01G41870"/>
</dbReference>
<evidence type="ECO:0008006" key="11">
    <source>
        <dbReference type="Google" id="ProtNLM"/>
    </source>
</evidence>
<keyword evidence="10" id="KW-1185">Reference proteome</keyword>
<keyword evidence="5 8" id="KW-1133">Transmembrane helix</keyword>
<feature type="transmembrane region" description="Helical" evidence="8">
    <location>
        <begin position="44"/>
        <end position="59"/>
    </location>
</feature>
<dbReference type="InterPro" id="IPR001046">
    <property type="entry name" value="NRAMP_fam"/>
</dbReference>
<feature type="transmembrane region" description="Helical" evidence="8">
    <location>
        <begin position="366"/>
        <end position="385"/>
    </location>
</feature>
<dbReference type="NCBIfam" id="TIGR01197">
    <property type="entry name" value="nramp"/>
    <property type="match status" value="1"/>
</dbReference>
<dbReference type="PRINTS" id="PR00447">
    <property type="entry name" value="NATRESASSCMP"/>
</dbReference>
<evidence type="ECO:0000256" key="4">
    <source>
        <dbReference type="ARBA" id="ARBA00022692"/>
    </source>
</evidence>
<evidence type="ECO:0000256" key="1">
    <source>
        <dbReference type="ARBA" id="ARBA00004141"/>
    </source>
</evidence>
<comment type="subcellular location">
    <subcellularLocation>
        <location evidence="1">Membrane</location>
        <topology evidence="1">Multi-pass membrane protein</topology>
    </subcellularLocation>
</comment>
<evidence type="ECO:0000256" key="5">
    <source>
        <dbReference type="ARBA" id="ARBA00022989"/>
    </source>
</evidence>
<dbReference type="GO" id="GO:0015086">
    <property type="term" value="F:cadmium ion transmembrane transporter activity"/>
    <property type="evidence" value="ECO:0007669"/>
    <property type="project" value="TreeGrafter"/>
</dbReference>
<feature type="transmembrane region" description="Helical" evidence="8">
    <location>
        <begin position="79"/>
        <end position="101"/>
    </location>
</feature>
<feature type="transmembrane region" description="Helical" evidence="8">
    <location>
        <begin position="152"/>
        <end position="169"/>
    </location>
</feature>
<keyword evidence="4 8" id="KW-0812">Transmembrane</keyword>
<comment type="similarity">
    <text evidence="2">Belongs to the NRAMP (TC 2.A.55) family.</text>
</comment>
<dbReference type="GO" id="GO:0034755">
    <property type="term" value="P:iron ion transmembrane transport"/>
    <property type="evidence" value="ECO:0007669"/>
    <property type="project" value="TreeGrafter"/>
</dbReference>
<dbReference type="HAMAP" id="MF_00221">
    <property type="entry name" value="NRAMP"/>
    <property type="match status" value="1"/>
</dbReference>
<dbReference type="STRING" id="40148.A0A0D9YHJ4"/>
<dbReference type="PANTHER" id="PTHR11706:SF77">
    <property type="entry name" value="METAL TRANSPORTER NRAMP5"/>
    <property type="match status" value="1"/>
</dbReference>
<evidence type="ECO:0000313" key="9">
    <source>
        <dbReference type="EnsemblPlants" id="OGLUM01G41870.1"/>
    </source>
</evidence>
<dbReference type="PANTHER" id="PTHR11706">
    <property type="entry name" value="SOLUTE CARRIER PROTEIN FAMILY 11 MEMBER"/>
    <property type="match status" value="1"/>
</dbReference>
<feature type="transmembrane region" description="Helical" evidence="8">
    <location>
        <begin position="425"/>
        <end position="447"/>
    </location>
</feature>
<dbReference type="GO" id="GO:0005886">
    <property type="term" value="C:plasma membrane"/>
    <property type="evidence" value="ECO:0007669"/>
    <property type="project" value="TreeGrafter"/>
</dbReference>
<dbReference type="GO" id="GO:0005384">
    <property type="term" value="F:manganese ion transmembrane transporter activity"/>
    <property type="evidence" value="ECO:0007669"/>
    <property type="project" value="TreeGrafter"/>
</dbReference>
<name>A0A0D9YHJ4_9ORYZ</name>
<feature type="transmembrane region" description="Helical" evidence="8">
    <location>
        <begin position="264"/>
        <end position="286"/>
    </location>
</feature>
<dbReference type="HOGENOM" id="CLU_020088_0_1_1"/>
<reference evidence="9" key="1">
    <citation type="submission" date="2013-08" db="EMBL/GenBank/DDBJ databases">
        <title>Oryza genome evolution.</title>
        <authorList>
            <person name="Wing R.A."/>
            <person name="Panaud O."/>
            <person name="Oliveira A.C."/>
        </authorList>
    </citation>
    <scope>NUCLEOTIDE SEQUENCE</scope>
</reference>
<keyword evidence="6" id="KW-0406">Ion transport</keyword>
<evidence type="ECO:0000256" key="6">
    <source>
        <dbReference type="ARBA" id="ARBA00023065"/>
    </source>
</evidence>
<evidence type="ECO:0000256" key="7">
    <source>
        <dbReference type="ARBA" id="ARBA00023136"/>
    </source>
</evidence>
<feature type="transmembrane region" description="Helical" evidence="8">
    <location>
        <begin position="391"/>
        <end position="413"/>
    </location>
</feature>
<dbReference type="Proteomes" id="UP000026961">
    <property type="component" value="Chromosome 1"/>
</dbReference>
<dbReference type="EnsemblPlants" id="OGLUM01G41870.1">
    <property type="protein sequence ID" value="OGLUM01G41870.1"/>
    <property type="gene ID" value="OGLUM01G41870"/>
</dbReference>
<feature type="transmembrane region" description="Helical" evidence="8">
    <location>
        <begin position="325"/>
        <end position="346"/>
    </location>
</feature>
<evidence type="ECO:0000256" key="2">
    <source>
        <dbReference type="ARBA" id="ARBA00009965"/>
    </source>
</evidence>
<dbReference type="AlphaFoldDB" id="A0A0D9YHJ4"/>
<evidence type="ECO:0000256" key="8">
    <source>
        <dbReference type="SAM" id="Phobius"/>
    </source>
</evidence>
<feature type="transmembrane region" description="Helical" evidence="8">
    <location>
        <begin position="467"/>
        <end position="489"/>
    </location>
</feature>
<dbReference type="eggNOG" id="KOG1291">
    <property type="taxonomic scope" value="Eukaryota"/>
</dbReference>
<evidence type="ECO:0000256" key="3">
    <source>
        <dbReference type="ARBA" id="ARBA00022448"/>
    </source>
</evidence>
<reference evidence="9" key="3">
    <citation type="submission" date="2018-05" db="EMBL/GenBank/DDBJ databases">
        <title>OgluRS3 (Oryza glumaepatula Reference Sequence Version 3).</title>
        <authorList>
            <person name="Zhang J."/>
            <person name="Kudrna D."/>
            <person name="Lee S."/>
            <person name="Talag J."/>
            <person name="Welchert J."/>
            <person name="Wing R.A."/>
        </authorList>
    </citation>
    <scope>NUCLEOTIDE SEQUENCE [LARGE SCALE GENOMIC DNA]</scope>
</reference>
<dbReference type="NCBIfam" id="NF001923">
    <property type="entry name" value="PRK00701.1"/>
    <property type="match status" value="1"/>
</dbReference>
<accession>A0A0D9YHJ4</accession>
<protein>
    <recommendedName>
        <fullName evidence="11">Metal transporter</fullName>
    </recommendedName>
</protein>
<feature type="transmembrane region" description="Helical" evidence="8">
    <location>
        <begin position="221"/>
        <end position="243"/>
    </location>
</feature>
<keyword evidence="7 8" id="KW-0472">Membrane</keyword>
<feature type="transmembrane region" description="Helical" evidence="8">
    <location>
        <begin position="181"/>
        <end position="201"/>
    </location>
</feature>
<keyword evidence="3" id="KW-0813">Transport</keyword>
<proteinExistence type="inferred from homology"/>
<feature type="transmembrane region" description="Helical" evidence="8">
    <location>
        <begin position="121"/>
        <end position="146"/>
    </location>
</feature>